<dbReference type="Proteomes" id="UP000188268">
    <property type="component" value="Unassembled WGS sequence"/>
</dbReference>
<accession>A0A1R3GVC2</accession>
<gene>
    <name evidence="1" type="ORF">CCACVL1_23084</name>
</gene>
<keyword evidence="2" id="KW-1185">Reference proteome</keyword>
<evidence type="ECO:0000313" key="1">
    <source>
        <dbReference type="EMBL" id="OMO62006.1"/>
    </source>
</evidence>
<dbReference type="Gramene" id="OMO62006">
    <property type="protein sequence ID" value="OMO62006"/>
    <property type="gene ID" value="CCACVL1_23084"/>
</dbReference>
<evidence type="ECO:0000313" key="2">
    <source>
        <dbReference type="Proteomes" id="UP000188268"/>
    </source>
</evidence>
<protein>
    <submittedName>
        <fullName evidence="1">Uncharacterized protein</fullName>
    </submittedName>
</protein>
<name>A0A1R3GVC2_COCAP</name>
<comment type="caution">
    <text evidence="1">The sequence shown here is derived from an EMBL/GenBank/DDBJ whole genome shotgun (WGS) entry which is preliminary data.</text>
</comment>
<proteinExistence type="predicted"/>
<sequence length="119" mass="13923">MEERKWRQFEDLATGYKLLVKICELNVNFIHVIKLSVDYREEKREREGDAGRGGVKSSCRRRCLGFESPVMMEFRERLRDIGKKGECRVGKKKNRGEKRKGVEDQFLGGLCKTWPVVTL</sequence>
<organism evidence="1 2">
    <name type="scientific">Corchorus capsularis</name>
    <name type="common">Jute</name>
    <dbReference type="NCBI Taxonomy" id="210143"/>
    <lineage>
        <taxon>Eukaryota</taxon>
        <taxon>Viridiplantae</taxon>
        <taxon>Streptophyta</taxon>
        <taxon>Embryophyta</taxon>
        <taxon>Tracheophyta</taxon>
        <taxon>Spermatophyta</taxon>
        <taxon>Magnoliopsida</taxon>
        <taxon>eudicotyledons</taxon>
        <taxon>Gunneridae</taxon>
        <taxon>Pentapetalae</taxon>
        <taxon>rosids</taxon>
        <taxon>malvids</taxon>
        <taxon>Malvales</taxon>
        <taxon>Malvaceae</taxon>
        <taxon>Grewioideae</taxon>
        <taxon>Apeibeae</taxon>
        <taxon>Corchorus</taxon>
    </lineage>
</organism>
<reference evidence="1 2" key="1">
    <citation type="submission" date="2013-09" db="EMBL/GenBank/DDBJ databases">
        <title>Corchorus capsularis genome sequencing.</title>
        <authorList>
            <person name="Alam M."/>
            <person name="Haque M.S."/>
            <person name="Islam M.S."/>
            <person name="Emdad E.M."/>
            <person name="Islam M.M."/>
            <person name="Ahmed B."/>
            <person name="Halim A."/>
            <person name="Hossen Q.M.M."/>
            <person name="Hossain M.Z."/>
            <person name="Ahmed R."/>
            <person name="Khan M.M."/>
            <person name="Islam R."/>
            <person name="Rashid M.M."/>
            <person name="Khan S.A."/>
            <person name="Rahman M.S."/>
            <person name="Alam M."/>
        </authorList>
    </citation>
    <scope>NUCLEOTIDE SEQUENCE [LARGE SCALE GENOMIC DNA]</scope>
    <source>
        <strain evidence="2">cv. CVL-1</strain>
        <tissue evidence="1">Whole seedling</tissue>
    </source>
</reference>
<dbReference type="AlphaFoldDB" id="A0A1R3GVC2"/>
<dbReference type="EMBL" id="AWWV01013357">
    <property type="protein sequence ID" value="OMO62006.1"/>
    <property type="molecule type" value="Genomic_DNA"/>
</dbReference>